<reference evidence="1" key="1">
    <citation type="submission" date="2020-04" db="EMBL/GenBank/DDBJ databases">
        <title>A chromosome-scale assembly and high-density genetic map of the yellow drum (Nibea albiflora) genome.</title>
        <authorList>
            <person name="Xu D."/>
            <person name="Zhang W."/>
            <person name="Chen R."/>
            <person name="Tan P."/>
            <person name="Wang L."/>
            <person name="Song H."/>
            <person name="Tian L."/>
            <person name="Zhu Q."/>
            <person name="Wang B."/>
        </authorList>
    </citation>
    <scope>NUCLEOTIDE SEQUENCE</scope>
    <source>
        <strain evidence="1">ZJHYS-2018</strain>
    </source>
</reference>
<gene>
    <name evidence="1" type="primary">COL21A1.2</name>
    <name evidence="1" type="ORF">GBF38_017440</name>
</gene>
<feature type="non-terminal residue" evidence="1">
    <location>
        <position position="1"/>
    </location>
</feature>
<dbReference type="Proteomes" id="UP000805704">
    <property type="component" value="Chromosome 17"/>
</dbReference>
<proteinExistence type="predicted"/>
<protein>
    <submittedName>
        <fullName evidence="1">Collagen alpha-1(XXI) chain</fullName>
    </submittedName>
</protein>
<sequence length="1017" mass="111171">VAVIQYSDTPRLEISLGKHQGGADLIQAIRSISYLGGNTQTGRAIKFAVNHVFASSQRVSQVKNRIAVVVTDGKSQDDVVDASMEARAQGITVFAVGVGSEITTSELVSIANKPSSTYVLYAEDYTTIDRIRDSMEQKLCEESVCPTRIPVASRDEKGFELMLGMNVQTKAKKIPGSLTSETAFALAASTDITENTRDIFPEGLPPSYVFVATLRLKGSASKLTFDLWRVLSKDKEIQAAVTLSGRDKTVIFTTTSVTETEQKIIFKRGFQPLYDGKWHQLKILVRPRHVTSFLDDESMEEVMLEPVEPIYINGETQLAKRRGTDITVPVEIQKLRLYCDPHQSERETACEIYSVGFRGEKGREGPPGPDGKPVSADQFLQHFVCFHRCMLAAVFRMLSEHDRIGSCRLCSQGKDGKPGETGPVGLPGMKGEDGPPGPRGEPGIKGNMGLPGESGEPGPPGEAGPMGIQGPRGPPGEIGRDGPKKGVTGDTGPRGTEGKKGDTGHMGSVGPRGFPGQDGLPGQPGQPGYPGKPGKPPSDEHLLKLCSDVLRNQLPALLQTLAPPASCEPCQSIKGPPGQPGAPGPKGSMGTPGYPGRSGASGYPGPPGMQGTAGLKGDMGPRGLKGSKGEGYRGPPGPPGQPGIQGPRGFDGIGHPGNQGIPGKPGPPGDSAFEIKMEVTTTDDYDYGNETGTPLPYCNRDNDNIMGAHLSVFFYFMFFFSVCFNVLVLVIIHRFEKLTTVTNIFLLNLVVSSLIFVSSLPFLAAYMQHSSWIFGKAMCKIVRTVYYMGIYSSVLFLALLTFDRHLAVVYSLGASRMRSRRYALASCVAVWLITSLACVKQMILHNAFTFRLDNKVYCEEHTENTSYMKLREFGFYLQIFLFLLFPLAVIIYCYIRIAITVMSSKIVTKFKTVRLIFIIVVLFFVCWTPYNIVLLMHNSGNHECRHLQNLGYAIHITRNLAYLYFCISPIFYTFVGRKFQNYFRLMLVNRFPRLRKHISVDQNTGTNASTKTTPNDL</sequence>
<evidence type="ECO:0000313" key="1">
    <source>
        <dbReference type="EMBL" id="KAG8009312.1"/>
    </source>
</evidence>
<accession>A0ACB7F577</accession>
<organism evidence="1 2">
    <name type="scientific">Nibea albiflora</name>
    <name type="common">Yellow drum</name>
    <name type="synonym">Corvina albiflora</name>
    <dbReference type="NCBI Taxonomy" id="240163"/>
    <lineage>
        <taxon>Eukaryota</taxon>
        <taxon>Metazoa</taxon>
        <taxon>Chordata</taxon>
        <taxon>Craniata</taxon>
        <taxon>Vertebrata</taxon>
        <taxon>Euteleostomi</taxon>
        <taxon>Actinopterygii</taxon>
        <taxon>Neopterygii</taxon>
        <taxon>Teleostei</taxon>
        <taxon>Neoteleostei</taxon>
        <taxon>Acanthomorphata</taxon>
        <taxon>Eupercaria</taxon>
        <taxon>Sciaenidae</taxon>
        <taxon>Nibea</taxon>
    </lineage>
</organism>
<dbReference type="EMBL" id="CM024805">
    <property type="protein sequence ID" value="KAG8009312.1"/>
    <property type="molecule type" value="Genomic_DNA"/>
</dbReference>
<keyword evidence="1" id="KW-0176">Collagen</keyword>
<keyword evidence="2" id="KW-1185">Reference proteome</keyword>
<comment type="caution">
    <text evidence="1">The sequence shown here is derived from an EMBL/GenBank/DDBJ whole genome shotgun (WGS) entry which is preliminary data.</text>
</comment>
<evidence type="ECO:0000313" key="2">
    <source>
        <dbReference type="Proteomes" id="UP000805704"/>
    </source>
</evidence>
<name>A0ACB7F577_NIBAL</name>